<gene>
    <name evidence="2" type="ORF">ABFY20_13325</name>
</gene>
<dbReference type="AlphaFoldDB" id="A0AB39BD40"/>
<keyword evidence="1" id="KW-0812">Transmembrane</keyword>
<reference evidence="2" key="1">
    <citation type="submission" date="2024-05" db="EMBL/GenBank/DDBJ databases">
        <title>Herbiconiux sp. A18JL235.</title>
        <authorList>
            <person name="Zhang G."/>
        </authorList>
    </citation>
    <scope>NUCLEOTIDE SEQUENCE</scope>
    <source>
        <strain evidence="2">A18JL235</strain>
    </source>
</reference>
<protein>
    <recommendedName>
        <fullName evidence="3">Integral membrane protein</fullName>
    </recommendedName>
</protein>
<dbReference type="RefSeq" id="WP_368496717.1">
    <property type="nucleotide sequence ID" value="NZ_CP162511.1"/>
</dbReference>
<organism evidence="2">
    <name type="scientific">Herbiconiux sp. A18JL235</name>
    <dbReference type="NCBI Taxonomy" id="3152363"/>
    <lineage>
        <taxon>Bacteria</taxon>
        <taxon>Bacillati</taxon>
        <taxon>Actinomycetota</taxon>
        <taxon>Actinomycetes</taxon>
        <taxon>Micrococcales</taxon>
        <taxon>Microbacteriaceae</taxon>
        <taxon>Herbiconiux</taxon>
    </lineage>
</organism>
<feature type="transmembrane region" description="Helical" evidence="1">
    <location>
        <begin position="69"/>
        <end position="88"/>
    </location>
</feature>
<sequence length="116" mass="11824">MGPRVLFTAAATSYALNCGLGASVAAGVVHTGRFRWVHHALYIATSILAGTAVGVTVLKRALGRSATDVRPAVALLPAAVPLTLIPGISARTRGHAALALAAAPFYAAALALAWRR</sequence>
<dbReference type="EMBL" id="CP162511">
    <property type="protein sequence ID" value="XDI04313.1"/>
    <property type="molecule type" value="Genomic_DNA"/>
</dbReference>
<feature type="transmembrane region" description="Helical" evidence="1">
    <location>
        <begin position="94"/>
        <end position="114"/>
    </location>
</feature>
<keyword evidence="1" id="KW-1133">Transmembrane helix</keyword>
<keyword evidence="1" id="KW-0472">Membrane</keyword>
<proteinExistence type="predicted"/>
<feature type="transmembrane region" description="Helical" evidence="1">
    <location>
        <begin position="36"/>
        <end position="57"/>
    </location>
</feature>
<evidence type="ECO:0000313" key="2">
    <source>
        <dbReference type="EMBL" id="XDI04313.1"/>
    </source>
</evidence>
<accession>A0AB39BD40</accession>
<name>A0AB39BD40_9MICO</name>
<evidence type="ECO:0008006" key="3">
    <source>
        <dbReference type="Google" id="ProtNLM"/>
    </source>
</evidence>
<evidence type="ECO:0000256" key="1">
    <source>
        <dbReference type="SAM" id="Phobius"/>
    </source>
</evidence>